<dbReference type="InterPro" id="IPR011171">
    <property type="entry name" value="GMF"/>
</dbReference>
<keyword evidence="5" id="KW-1185">Reference proteome</keyword>
<organism evidence="4 5">
    <name type="scientific">Ampelomyces quisqualis</name>
    <name type="common">Powdery mildew agent</name>
    <dbReference type="NCBI Taxonomy" id="50730"/>
    <lineage>
        <taxon>Eukaryota</taxon>
        <taxon>Fungi</taxon>
        <taxon>Dikarya</taxon>
        <taxon>Ascomycota</taxon>
        <taxon>Pezizomycotina</taxon>
        <taxon>Dothideomycetes</taxon>
        <taxon>Pleosporomycetidae</taxon>
        <taxon>Pleosporales</taxon>
        <taxon>Pleosporineae</taxon>
        <taxon>Phaeosphaeriaceae</taxon>
        <taxon>Ampelomyces</taxon>
    </lineage>
</organism>
<protein>
    <recommendedName>
        <fullName evidence="3">ADF-H domain-containing protein</fullName>
    </recommendedName>
</protein>
<feature type="domain" description="ADF-H" evidence="3">
    <location>
        <begin position="6"/>
        <end position="141"/>
    </location>
</feature>
<gene>
    <name evidence="4" type="ORF">BDU57DRAFT_512681</name>
</gene>
<dbReference type="PROSITE" id="PS51263">
    <property type="entry name" value="ADF_H"/>
    <property type="match status" value="1"/>
</dbReference>
<dbReference type="GO" id="GO:0071933">
    <property type="term" value="F:Arp2/3 complex binding"/>
    <property type="evidence" value="ECO:0007669"/>
    <property type="project" value="InterPro"/>
</dbReference>
<accession>A0A6A5QVZ9</accession>
<dbReference type="InterPro" id="IPR002108">
    <property type="entry name" value="ADF-H"/>
</dbReference>
<dbReference type="FunFam" id="3.40.20.10:FF:000048">
    <property type="entry name" value="Putative gmf family protein"/>
    <property type="match status" value="1"/>
</dbReference>
<dbReference type="Gene3D" id="3.40.20.10">
    <property type="entry name" value="Severin"/>
    <property type="match status" value="1"/>
</dbReference>
<dbReference type="GO" id="GO:0030479">
    <property type="term" value="C:actin cortical patch"/>
    <property type="evidence" value="ECO:0007669"/>
    <property type="project" value="TreeGrafter"/>
</dbReference>
<dbReference type="PANTHER" id="PTHR11249:SF2">
    <property type="entry name" value="GLIA MATURATION FACTOR"/>
    <property type="match status" value="1"/>
</dbReference>
<keyword evidence="2" id="KW-0539">Nucleus</keyword>
<dbReference type="EMBL" id="ML979133">
    <property type="protein sequence ID" value="KAF1919539.1"/>
    <property type="molecule type" value="Genomic_DNA"/>
</dbReference>
<dbReference type="OrthoDB" id="3919494at2759"/>
<dbReference type="SMART" id="SM00102">
    <property type="entry name" value="ADF"/>
    <property type="match status" value="1"/>
</dbReference>
<evidence type="ECO:0000313" key="5">
    <source>
        <dbReference type="Proteomes" id="UP000800096"/>
    </source>
</evidence>
<dbReference type="PIRSF" id="PIRSF001788">
    <property type="entry name" value="GMF-beta"/>
    <property type="match status" value="1"/>
</dbReference>
<evidence type="ECO:0000313" key="4">
    <source>
        <dbReference type="EMBL" id="KAF1919539.1"/>
    </source>
</evidence>
<dbReference type="PANTHER" id="PTHR11249">
    <property type="entry name" value="GLIAL FACTOR NATURATION FACTOR"/>
    <property type="match status" value="1"/>
</dbReference>
<name>A0A6A5QVZ9_AMPQU</name>
<reference evidence="4" key="1">
    <citation type="journal article" date="2020" name="Stud. Mycol.">
        <title>101 Dothideomycetes genomes: a test case for predicting lifestyles and emergence of pathogens.</title>
        <authorList>
            <person name="Haridas S."/>
            <person name="Albert R."/>
            <person name="Binder M."/>
            <person name="Bloem J."/>
            <person name="Labutti K."/>
            <person name="Salamov A."/>
            <person name="Andreopoulos B."/>
            <person name="Baker S."/>
            <person name="Barry K."/>
            <person name="Bills G."/>
            <person name="Bluhm B."/>
            <person name="Cannon C."/>
            <person name="Castanera R."/>
            <person name="Culley D."/>
            <person name="Daum C."/>
            <person name="Ezra D."/>
            <person name="Gonzalez J."/>
            <person name="Henrissat B."/>
            <person name="Kuo A."/>
            <person name="Liang C."/>
            <person name="Lipzen A."/>
            <person name="Lutzoni F."/>
            <person name="Magnuson J."/>
            <person name="Mondo S."/>
            <person name="Nolan M."/>
            <person name="Ohm R."/>
            <person name="Pangilinan J."/>
            <person name="Park H.-J."/>
            <person name="Ramirez L."/>
            <person name="Alfaro M."/>
            <person name="Sun H."/>
            <person name="Tritt A."/>
            <person name="Yoshinaga Y."/>
            <person name="Zwiers L.-H."/>
            <person name="Turgeon B."/>
            <person name="Goodwin S."/>
            <person name="Spatafora J."/>
            <person name="Crous P."/>
            <person name="Grigoriev I."/>
        </authorList>
    </citation>
    <scope>NUCLEOTIDE SEQUENCE</scope>
    <source>
        <strain evidence="4">HMLAC05119</strain>
    </source>
</reference>
<dbReference type="GO" id="GO:0003779">
    <property type="term" value="F:actin binding"/>
    <property type="evidence" value="ECO:0007669"/>
    <property type="project" value="InterPro"/>
</dbReference>
<evidence type="ECO:0000256" key="1">
    <source>
        <dbReference type="ARBA" id="ARBA00010055"/>
    </source>
</evidence>
<dbReference type="Proteomes" id="UP000800096">
    <property type="component" value="Unassembled WGS sequence"/>
</dbReference>
<dbReference type="GO" id="GO:0071846">
    <property type="term" value="P:actin filament debranching"/>
    <property type="evidence" value="ECO:0007669"/>
    <property type="project" value="InterPro"/>
</dbReference>
<sequence length="141" mass="16111">MSSEARLYTFSTETRDKLRKFRLGTSRAKDAQAVIYEIDKKTLEIRPVDDDVYSNLDDLAEELPDHAPRFILLSYPLTLESGRLSVPYVMLYYLPITCNAEVKMLYAGAKELMRNTAEVNRIIEIDSAEDVGSIEEKLQEA</sequence>
<comment type="subcellular location">
    <subcellularLocation>
        <location evidence="2">Cytoplasm</location>
    </subcellularLocation>
    <subcellularLocation>
        <location evidence="2">Nucleus</location>
    </subcellularLocation>
</comment>
<evidence type="ECO:0000259" key="3">
    <source>
        <dbReference type="PROSITE" id="PS51263"/>
    </source>
</evidence>
<dbReference type="InterPro" id="IPR029006">
    <property type="entry name" value="ADF-H/Gelsolin-like_dom_sf"/>
</dbReference>
<dbReference type="CDD" id="cd11283">
    <property type="entry name" value="ADF_GMF-beta_like"/>
    <property type="match status" value="1"/>
</dbReference>
<dbReference type="GO" id="GO:0034316">
    <property type="term" value="P:negative regulation of Arp2/3 complex-mediated actin nucleation"/>
    <property type="evidence" value="ECO:0007669"/>
    <property type="project" value="TreeGrafter"/>
</dbReference>
<comment type="similarity">
    <text evidence="1 2">Belongs to the actin-binding proteins ADF family. GMF subfamily.</text>
</comment>
<dbReference type="SUPFAM" id="SSF55753">
    <property type="entry name" value="Actin depolymerizing proteins"/>
    <property type="match status" value="1"/>
</dbReference>
<dbReference type="GO" id="GO:0005634">
    <property type="term" value="C:nucleus"/>
    <property type="evidence" value="ECO:0007669"/>
    <property type="project" value="UniProtKB-SubCell"/>
</dbReference>
<evidence type="ECO:0000256" key="2">
    <source>
        <dbReference type="PIRNR" id="PIRNR001788"/>
    </source>
</evidence>
<proteinExistence type="inferred from homology"/>
<keyword evidence="2" id="KW-0963">Cytoplasm</keyword>
<dbReference type="Pfam" id="PF00241">
    <property type="entry name" value="Cofilin_ADF"/>
    <property type="match status" value="1"/>
</dbReference>
<dbReference type="AlphaFoldDB" id="A0A6A5QVZ9"/>